<reference evidence="1" key="1">
    <citation type="submission" date="2023-04" db="EMBL/GenBank/DDBJ databases">
        <title>Genome dynamics across the evolutionary transition to endosymbiosis.</title>
        <authorList>
            <person name="Siozios S."/>
            <person name="Nadal-Jimenez P."/>
            <person name="Azagi T."/>
            <person name="Sprong H."/>
            <person name="Frost C.L."/>
            <person name="Parratt S.R."/>
            <person name="Taylor G."/>
            <person name="Brettell L."/>
            <person name="Lew K.C."/>
            <person name="Croft L."/>
            <person name="King K.C."/>
            <person name="Brockhurst M.A."/>
            <person name="Hypsa V."/>
            <person name="Novakova E."/>
            <person name="Darby A.C."/>
            <person name="Hurst G.D.D."/>
        </authorList>
    </citation>
    <scope>NUCLEOTIDE SEQUENCE</scope>
    <source>
        <strain evidence="1">APv</strain>
        <plasmid evidence="1">paPv1</plasmid>
    </source>
</reference>
<gene>
    <name evidence="1" type="ORF">QE210_18115</name>
</gene>
<name>A0AA95K7F5_9GAMM</name>
<evidence type="ECO:0000313" key="2">
    <source>
        <dbReference type="Proteomes" id="UP001177595"/>
    </source>
</evidence>
<dbReference type="RefSeq" id="WP_280626465.1">
    <property type="nucleotide sequence ID" value="NZ_CP123505.1"/>
</dbReference>
<organism evidence="1 2">
    <name type="scientific">Arsenophonus nasoniae</name>
    <name type="common">son-killer infecting Nasonia vitripennis</name>
    <dbReference type="NCBI Taxonomy" id="638"/>
    <lineage>
        <taxon>Bacteria</taxon>
        <taxon>Pseudomonadati</taxon>
        <taxon>Pseudomonadota</taxon>
        <taxon>Gammaproteobacteria</taxon>
        <taxon>Enterobacterales</taxon>
        <taxon>Morganellaceae</taxon>
        <taxon>Arsenophonus</taxon>
    </lineage>
</organism>
<dbReference type="AlphaFoldDB" id="A0AA95K7F5"/>
<sequence>MLSTKSDVEKELNMFKGLSRRGKSIYIGAELRDRLDKIVLDIGHHVGRPVTAGEFIRYSVEKCGDEIRDRLKDILGSAEERKRSGEI</sequence>
<accession>A0AA95K7F5</accession>
<evidence type="ECO:0000313" key="1">
    <source>
        <dbReference type="EMBL" id="WGM03320.1"/>
    </source>
</evidence>
<proteinExistence type="predicted"/>
<dbReference type="EMBL" id="CP123505">
    <property type="protein sequence ID" value="WGM03320.1"/>
    <property type="molecule type" value="Genomic_DNA"/>
</dbReference>
<protein>
    <submittedName>
        <fullName evidence="1">Uncharacterized protein</fullName>
    </submittedName>
</protein>
<dbReference type="Proteomes" id="UP001177595">
    <property type="component" value="Plasmid paPv1"/>
</dbReference>
<geneLocation type="plasmid" evidence="1 2">
    <name>paPv1</name>
</geneLocation>
<keyword evidence="1" id="KW-0614">Plasmid</keyword>